<dbReference type="AlphaFoldDB" id="A0A8H6MU33"/>
<reference evidence="1 2" key="1">
    <citation type="journal article" date="2020" name="Phytopathology">
        <title>Genome Sequence Resources of Colletotrichum truncatum, C. plurivorum, C. musicola, and C. sojae: Four Species Pathogenic to Soybean (Glycine max).</title>
        <authorList>
            <person name="Rogerio F."/>
            <person name="Boufleur T.R."/>
            <person name="Ciampi-Guillardi M."/>
            <person name="Sukno S.A."/>
            <person name="Thon M.R."/>
            <person name="Massola Junior N.S."/>
            <person name="Baroncelli R."/>
        </authorList>
    </citation>
    <scope>NUCLEOTIDE SEQUENCE [LARGE SCALE GENOMIC DNA]</scope>
    <source>
        <strain evidence="1 2">LFN0009</strain>
    </source>
</reference>
<evidence type="ECO:0000313" key="1">
    <source>
        <dbReference type="EMBL" id="KAF6808310.1"/>
    </source>
</evidence>
<protein>
    <submittedName>
        <fullName evidence="1">Uncharacterized protein</fullName>
    </submittedName>
</protein>
<evidence type="ECO:0000313" key="2">
    <source>
        <dbReference type="Proteomes" id="UP000652219"/>
    </source>
</evidence>
<sequence length="257" mass="28165">MAHFPSPEHLSNTNQRDAFFCAAQPVIPEIPSAMPPPSPQHTTSHLEASLDASLDASGDRAPVLSCPVRRPRLDLRDLTTLSARWEMMISHRISALASQFPFPVDHNLKRDKNDPKLATLPRSFRAYDVLAQAAPNVGRVPVIMRTTQPPQEQENRGPAAKVILSSQQYSYGVSSIQYPVSSIQYPVSSIHTRTLTVRGLTLCSASIQHVGHCPPPFSLLFNGDGACPVRIPPFRSRLVHSACSALLTVHSTEHSDD</sequence>
<dbReference type="Proteomes" id="UP000652219">
    <property type="component" value="Unassembled WGS sequence"/>
</dbReference>
<proteinExistence type="predicted"/>
<name>A0A8H6MU33_9PEZI</name>
<keyword evidence="2" id="KW-1185">Reference proteome</keyword>
<accession>A0A8H6MU33</accession>
<comment type="caution">
    <text evidence="1">The sequence shown here is derived from an EMBL/GenBank/DDBJ whole genome shotgun (WGS) entry which is preliminary data.</text>
</comment>
<dbReference type="EMBL" id="WIGN01000120">
    <property type="protein sequence ID" value="KAF6808310.1"/>
    <property type="molecule type" value="Genomic_DNA"/>
</dbReference>
<gene>
    <name evidence="1" type="ORF">CSOJ01_07633</name>
</gene>
<organism evidence="1 2">
    <name type="scientific">Colletotrichum sojae</name>
    <dbReference type="NCBI Taxonomy" id="2175907"/>
    <lineage>
        <taxon>Eukaryota</taxon>
        <taxon>Fungi</taxon>
        <taxon>Dikarya</taxon>
        <taxon>Ascomycota</taxon>
        <taxon>Pezizomycotina</taxon>
        <taxon>Sordariomycetes</taxon>
        <taxon>Hypocreomycetidae</taxon>
        <taxon>Glomerellales</taxon>
        <taxon>Glomerellaceae</taxon>
        <taxon>Colletotrichum</taxon>
        <taxon>Colletotrichum orchidearum species complex</taxon>
    </lineage>
</organism>